<organism evidence="2 3">
    <name type="scientific">Larinioides sclopetarius</name>
    <dbReference type="NCBI Taxonomy" id="280406"/>
    <lineage>
        <taxon>Eukaryota</taxon>
        <taxon>Metazoa</taxon>
        <taxon>Ecdysozoa</taxon>
        <taxon>Arthropoda</taxon>
        <taxon>Chelicerata</taxon>
        <taxon>Arachnida</taxon>
        <taxon>Araneae</taxon>
        <taxon>Araneomorphae</taxon>
        <taxon>Entelegynae</taxon>
        <taxon>Araneoidea</taxon>
        <taxon>Araneidae</taxon>
        <taxon>Larinioides</taxon>
    </lineage>
</organism>
<reference evidence="2 3" key="1">
    <citation type="submission" date="2024-04" db="EMBL/GenBank/DDBJ databases">
        <authorList>
            <person name="Rising A."/>
            <person name="Reimegard J."/>
            <person name="Sonavane S."/>
            <person name="Akerstrom W."/>
            <person name="Nylinder S."/>
            <person name="Hedman E."/>
            <person name="Kallberg Y."/>
        </authorList>
    </citation>
    <scope>NUCLEOTIDE SEQUENCE [LARGE SCALE GENOMIC DNA]</scope>
</reference>
<dbReference type="PANTHER" id="PTHR47331:SF5">
    <property type="entry name" value="RIBONUCLEASE H"/>
    <property type="match status" value="1"/>
</dbReference>
<name>A0AAV1YWA9_9ARAC</name>
<protein>
    <submittedName>
        <fullName evidence="2">Uncharacterized protein</fullName>
    </submittedName>
</protein>
<sequence>MNRKIGMIVQKENPPTSLHNLASDVENKFVKSCNPETVNRMLRMLIPSERLLFIRACIGDIVVEFLEEHPYSLTIKEYPLPGCSLKYEHAILVSDHLPVASGLFRWFRSAVSHCNSQNGRVLINEIIEVFRDYKDELSIPLREYVLSEGIIEICYRVQIDDSELMRQVIDLLFESWSSFGSLHFSAILKPSHYRASGGRTPADAKQPDFLTFYLEHARRMKLEYNGVRFIDVSVYSSIRKAPVFIAADIWCWKPLLRYLQFGAKFENVVVDPSTTRQGVQSALTDTLRNLIRHLWVRLVQPADSLSLTDSEVIQEYCSNLNREVRDLCHTLKIILRTIKRLRYDSLEFIIRDHSDQWVVDVNSHRVIDHPAVHIPFSGPGVRTMDSIIKLNKAKTSLKGRITRIENFLDKVSKDTNLTDLEVKLKKIDQLQQNVDNLRRNSFELDNVTTAELTAFEHDLEECDIRLENLEVRIKTSINSISKPPSVTAIPRNENESLNVSTKIPPLILPTFSGKYEQFSNFKSQFDDLITSNEQLTQSQKLYYLNSCLSNEVKEFASSFDTFASLYAALESRYDNKRFIIDIHVQSILDFKKIEYENPREIRDMIDCIQKNLRALKVLKYEQNDLFDIFLINVMLNKLDKESRKNFELSQKSKDVPTFEQFITFLEQREAVLLSVIRNCTAEAKPFMKKSHFSTKTKTLLVKQNNENKSCPICCEKTPHLVYRCVKFLELTPQKRFDLVRLHKLCELCLRKNHKKIECNSSYVCNCSQRHSKAICFRQESEKRRPAASDNINKPTPSCDVSEIKIPKFLELSDPQFFESKEIHALLNADIFFKIMKDNVYKVNEELLFRETEFGWVASGRLDEIKTIDVGSCFLISERSIEDTLKQFFDLESLGIKDDPCFREKDQALQIFNDTVQFNNGRYIVELPFRKHFKELSDNFLIAKQRFQNLWRRLQRDTDLHLQYQETIQDYLNQGIIEKVDTSECNKDKPIYFLPHQVVKKEDNWITGQDTQEEALLISRNAKNIMKEAGMVMRKWISNDSALMNQWKAEGFDTYPMDTSVCLGTIFLSNHHPIKRGCWEDRPPPMDREWRHSSWRRHRECSAYEIYVLQSINKYKKEFEREKTSYDAKRCMRFAMKAIFRNYGDCGKDDLWGTFLRTGPMVKSSVPEVNETMDTLDGEAPGLVVECGNVYAYRDFLRFFCSGDSPIHFHETVHICHCFLGDDHMHLTRS</sequence>
<gene>
    <name evidence="2" type="ORF">LARSCL_LOCUS1104</name>
</gene>
<dbReference type="PANTHER" id="PTHR47331">
    <property type="entry name" value="PHD-TYPE DOMAIN-CONTAINING PROTEIN"/>
    <property type="match status" value="1"/>
</dbReference>
<proteinExistence type="predicted"/>
<keyword evidence="1" id="KW-0175">Coiled coil</keyword>
<keyword evidence="3" id="KW-1185">Reference proteome</keyword>
<accession>A0AAV1YWA9</accession>
<evidence type="ECO:0000313" key="2">
    <source>
        <dbReference type="EMBL" id="CAL1262645.1"/>
    </source>
</evidence>
<dbReference type="Pfam" id="PF03564">
    <property type="entry name" value="DUF1759"/>
    <property type="match status" value="1"/>
</dbReference>
<evidence type="ECO:0000313" key="3">
    <source>
        <dbReference type="Proteomes" id="UP001497382"/>
    </source>
</evidence>
<dbReference type="EMBL" id="CAXIEN010000006">
    <property type="protein sequence ID" value="CAL1262645.1"/>
    <property type="molecule type" value="Genomic_DNA"/>
</dbReference>
<comment type="caution">
    <text evidence="2">The sequence shown here is derived from an EMBL/GenBank/DDBJ whole genome shotgun (WGS) entry which is preliminary data.</text>
</comment>
<evidence type="ECO:0000256" key="1">
    <source>
        <dbReference type="SAM" id="Coils"/>
    </source>
</evidence>
<dbReference type="Proteomes" id="UP001497382">
    <property type="component" value="Unassembled WGS sequence"/>
</dbReference>
<feature type="coiled-coil region" evidence="1">
    <location>
        <begin position="420"/>
        <end position="472"/>
    </location>
</feature>
<dbReference type="InterPro" id="IPR005312">
    <property type="entry name" value="DUF1759"/>
</dbReference>
<dbReference type="AlphaFoldDB" id="A0AAV1YWA9"/>